<dbReference type="Pfam" id="PF01321">
    <property type="entry name" value="Creatinase_N"/>
    <property type="match status" value="1"/>
</dbReference>
<dbReference type="InterPro" id="IPR036005">
    <property type="entry name" value="Creatinase/aminopeptidase-like"/>
</dbReference>
<feature type="domain" description="Peptidase M24" evidence="1">
    <location>
        <begin position="145"/>
        <end position="360"/>
    </location>
</feature>
<keyword evidence="3" id="KW-0031">Aminopeptidase</keyword>
<dbReference type="Gene3D" id="3.90.230.10">
    <property type="entry name" value="Creatinase/methionine aminopeptidase superfamily"/>
    <property type="match status" value="1"/>
</dbReference>
<dbReference type="EMBL" id="JAAIKE010000003">
    <property type="protein sequence ID" value="NEX46615.1"/>
    <property type="molecule type" value="Genomic_DNA"/>
</dbReference>
<feature type="domain" description="Creatinase N-terminal" evidence="2">
    <location>
        <begin position="14"/>
        <end position="110"/>
    </location>
</feature>
<dbReference type="InterPro" id="IPR000994">
    <property type="entry name" value="Pept_M24"/>
</dbReference>
<evidence type="ECO:0000259" key="2">
    <source>
        <dbReference type="Pfam" id="PF01321"/>
    </source>
</evidence>
<accession>A0A6B3RRK2</accession>
<evidence type="ECO:0000259" key="1">
    <source>
        <dbReference type="Pfam" id="PF00557"/>
    </source>
</evidence>
<protein>
    <submittedName>
        <fullName evidence="3">Aminopeptidase P family protein</fullName>
    </submittedName>
</protein>
<proteinExistence type="predicted"/>
<dbReference type="Gene3D" id="3.40.350.10">
    <property type="entry name" value="Creatinase/prolidase N-terminal domain"/>
    <property type="match status" value="1"/>
</dbReference>
<dbReference type="SUPFAM" id="SSF55920">
    <property type="entry name" value="Creatinase/aminopeptidase"/>
    <property type="match status" value="1"/>
</dbReference>
<evidence type="ECO:0000313" key="3">
    <source>
        <dbReference type="EMBL" id="NEX46615.1"/>
    </source>
</evidence>
<keyword evidence="3" id="KW-0378">Hydrolase</keyword>
<name>A0A6B3RRK2_9RHOB</name>
<dbReference type="AlphaFoldDB" id="A0A6B3RRK2"/>
<dbReference type="PANTHER" id="PTHR46112">
    <property type="entry name" value="AMINOPEPTIDASE"/>
    <property type="match status" value="1"/>
</dbReference>
<dbReference type="GO" id="GO:0004177">
    <property type="term" value="F:aminopeptidase activity"/>
    <property type="evidence" value="ECO:0007669"/>
    <property type="project" value="UniProtKB-KW"/>
</dbReference>
<dbReference type="InterPro" id="IPR050659">
    <property type="entry name" value="Peptidase_M24B"/>
</dbReference>
<dbReference type="Proteomes" id="UP000481421">
    <property type="component" value="Unassembled WGS sequence"/>
</dbReference>
<dbReference type="PANTHER" id="PTHR46112:SF2">
    <property type="entry name" value="XAA-PRO AMINOPEPTIDASE P-RELATED"/>
    <property type="match status" value="1"/>
</dbReference>
<comment type="caution">
    <text evidence="3">The sequence shown here is derived from an EMBL/GenBank/DDBJ whole genome shotgun (WGS) entry which is preliminary data.</text>
</comment>
<organism evidence="3 4">
    <name type="scientific">Pseudotabrizicola algicola</name>
    <dbReference type="NCBI Taxonomy" id="2709381"/>
    <lineage>
        <taxon>Bacteria</taxon>
        <taxon>Pseudomonadati</taxon>
        <taxon>Pseudomonadota</taxon>
        <taxon>Alphaproteobacteria</taxon>
        <taxon>Rhodobacterales</taxon>
        <taxon>Paracoccaceae</taxon>
        <taxon>Pseudotabrizicola</taxon>
    </lineage>
</organism>
<evidence type="ECO:0000313" key="4">
    <source>
        <dbReference type="Proteomes" id="UP000481421"/>
    </source>
</evidence>
<keyword evidence="4" id="KW-1185">Reference proteome</keyword>
<dbReference type="SUPFAM" id="SSF53092">
    <property type="entry name" value="Creatinase/prolidase N-terminal domain"/>
    <property type="match status" value="1"/>
</dbReference>
<gene>
    <name evidence="3" type="ORF">G3572_10395</name>
</gene>
<sequence>MKPLPPAFRDTVRDRLRARAAASGLDGLLILAPGNLAYATGWMFSVNERPMGLWLPVAGDPVLMVPHLELENALSVAGVTVATYPEFPGDVPPVLWMLGQTRARRIGVDALEARLLTAAQQIAQIDLTDHVLPERAVKHPAELDLIREAARYADMVLTRLLAAGGDIIGAGGTELDLMADATGHARAALAARHGAAFQGTKMGITASVHSGPRAALPHGTVLARRPQKGEPIIAGIGCSLGGYHAESGVTLVYGDITSEQARVMAAMDAANAATVDALTRRLPCSAVNEAALAPIRAAGFGDAIRHRIGHGMGVEGHEAPWLSPGDATPAAPGMVFSCEPGIYRPELDGWRCIETLIVTDTGCETASRFQSDHPAHTRIIPA</sequence>
<dbReference type="RefSeq" id="WP_164611498.1">
    <property type="nucleotide sequence ID" value="NZ_JAAIKE010000003.1"/>
</dbReference>
<dbReference type="InterPro" id="IPR000587">
    <property type="entry name" value="Creatinase_N"/>
</dbReference>
<dbReference type="Pfam" id="PF00557">
    <property type="entry name" value="Peptidase_M24"/>
    <property type="match status" value="1"/>
</dbReference>
<dbReference type="InterPro" id="IPR029149">
    <property type="entry name" value="Creatin/AminoP/Spt16_N"/>
</dbReference>
<reference evidence="3 4" key="1">
    <citation type="submission" date="2020-02" db="EMBL/GenBank/DDBJ databases">
        <title>Rhodobacter algicola sp. nov., isolated from microalga culture.</title>
        <authorList>
            <person name="Park C.-Y."/>
        </authorList>
    </citation>
    <scope>NUCLEOTIDE SEQUENCE [LARGE SCALE GENOMIC DNA]</scope>
    <source>
        <strain evidence="3 4">ETT8</strain>
    </source>
</reference>
<keyword evidence="3" id="KW-0645">Protease</keyword>